<gene>
    <name evidence="1" type="ORF">BN424_498</name>
</gene>
<protein>
    <submittedName>
        <fullName evidence="1">Uncharacterized protein</fullName>
    </submittedName>
</protein>
<evidence type="ECO:0000313" key="1">
    <source>
        <dbReference type="EMBL" id="CCO09975.2"/>
    </source>
</evidence>
<dbReference type="EMBL" id="HE999757">
    <property type="protein sequence ID" value="CCO09975.2"/>
    <property type="molecule type" value="Genomic_DNA"/>
</dbReference>
<proteinExistence type="predicted"/>
<keyword evidence="2" id="KW-1185">Reference proteome</keyword>
<reference evidence="2" key="1">
    <citation type="journal article" date="2013" name="Genome Announc.">
        <title>Complete Chromosome Sequence of Carnobacterium maltaromaticum LMA 28.</title>
        <authorList>
            <person name="Cailliez-Grimal C."/>
            <person name="Chaillou S."/>
            <person name="Anba-Mondoloni J."/>
            <person name="Loux V."/>
            <person name="Afzal M.I."/>
            <person name="Rahman A."/>
            <person name="Kergourlay G."/>
            <person name="Champomier-Verges M.C."/>
            <person name="Zagorec M."/>
            <person name="Dalgaard P."/>
            <person name="Leisner J.J."/>
            <person name="Prevost H."/>
            <person name="Revol-Junelles A.M."/>
            <person name="Borges F."/>
        </authorList>
    </citation>
    <scope>NUCLEOTIDE SEQUENCE</scope>
    <source>
        <strain evidence="2">LMA28</strain>
    </source>
</reference>
<dbReference type="Proteomes" id="UP000000212">
    <property type="component" value="Chromosome"/>
</dbReference>
<sequence length="38" mass="4593">MELILKGTKKSIKLESKRLFFVRIVILLRELKIMKRGY</sequence>
<dbReference type="STRING" id="1234679.BN424_498"/>
<evidence type="ECO:0000313" key="2">
    <source>
        <dbReference type="Proteomes" id="UP000000212"/>
    </source>
</evidence>
<organism evidence="1 2">
    <name type="scientific">Carnobacterium maltaromaticum LMA28</name>
    <dbReference type="NCBI Taxonomy" id="1234679"/>
    <lineage>
        <taxon>Bacteria</taxon>
        <taxon>Bacillati</taxon>
        <taxon>Bacillota</taxon>
        <taxon>Bacilli</taxon>
        <taxon>Lactobacillales</taxon>
        <taxon>Carnobacteriaceae</taxon>
        <taxon>Carnobacterium</taxon>
    </lineage>
</organism>
<dbReference type="KEGG" id="cml:BN424_498"/>
<name>K8E274_CARML</name>
<accession>K8E274</accession>
<dbReference type="AlphaFoldDB" id="K8E274"/>
<dbReference type="HOGENOM" id="CLU_3326154_0_0_9"/>